<protein>
    <recommendedName>
        <fullName evidence="7">Reverse transcriptase RNase H-like domain-containing protein</fullName>
    </recommendedName>
</protein>
<proteinExistence type="predicted"/>
<dbReference type="InterPro" id="IPR041373">
    <property type="entry name" value="RT_RNaseH"/>
</dbReference>
<dbReference type="Gene3D" id="3.30.70.270">
    <property type="match status" value="1"/>
</dbReference>
<evidence type="ECO:0000259" key="7">
    <source>
        <dbReference type="Pfam" id="PF17917"/>
    </source>
</evidence>
<dbReference type="Pfam" id="PF17917">
    <property type="entry name" value="RT_RNaseH"/>
    <property type="match status" value="1"/>
</dbReference>
<reference evidence="8" key="2">
    <citation type="submission" date="2025-08" db="UniProtKB">
        <authorList>
            <consortium name="Ensembl"/>
        </authorList>
    </citation>
    <scope>IDENTIFICATION</scope>
</reference>
<dbReference type="PANTHER" id="PTHR37984:SF5">
    <property type="entry name" value="PROTEIN NYNRIN-LIKE"/>
    <property type="match status" value="1"/>
</dbReference>
<evidence type="ECO:0000256" key="5">
    <source>
        <dbReference type="ARBA" id="ARBA00022801"/>
    </source>
</evidence>
<keyword evidence="6" id="KW-0695">RNA-directed DNA polymerase</keyword>
<name>A0A8C6LF33_NOTFU</name>
<evidence type="ECO:0000256" key="1">
    <source>
        <dbReference type="ARBA" id="ARBA00022679"/>
    </source>
</evidence>
<accession>A0A8C6LF33</accession>
<dbReference type="PANTHER" id="PTHR37984">
    <property type="entry name" value="PROTEIN CBG26694"/>
    <property type="match status" value="1"/>
</dbReference>
<evidence type="ECO:0000256" key="2">
    <source>
        <dbReference type="ARBA" id="ARBA00022695"/>
    </source>
</evidence>
<keyword evidence="9" id="KW-1185">Reference proteome</keyword>
<evidence type="ECO:0000313" key="8">
    <source>
        <dbReference type="Ensembl" id="ENSNFUP00015020167.1"/>
    </source>
</evidence>
<dbReference type="GO" id="GO:0003824">
    <property type="term" value="F:catalytic activity"/>
    <property type="evidence" value="ECO:0007669"/>
    <property type="project" value="UniProtKB-KW"/>
</dbReference>
<reference evidence="8" key="1">
    <citation type="submission" date="2014-08" db="EMBL/GenBank/DDBJ databases">
        <authorList>
            <person name="Senf B."/>
            <person name="Petzold A."/>
            <person name="Downie B.R."/>
            <person name="Koch P."/>
            <person name="Platzer M."/>
        </authorList>
    </citation>
    <scope>NUCLEOTIDE SEQUENCE [LARGE SCALE GENOMIC DNA]</scope>
    <source>
        <strain evidence="8">GRZ</strain>
    </source>
</reference>
<feature type="domain" description="Reverse transcriptase RNase H-like" evidence="7">
    <location>
        <begin position="69"/>
        <end position="112"/>
    </location>
</feature>
<dbReference type="AlphaFoldDB" id="A0A8C6LF33"/>
<keyword evidence="5" id="KW-0378">Hydrolase</keyword>
<dbReference type="Ensembl" id="ENSNFUT00015021105.1">
    <property type="protein sequence ID" value="ENSNFUP00015020167.1"/>
    <property type="gene ID" value="ENSNFUG00015009767.1"/>
</dbReference>
<evidence type="ECO:0000256" key="3">
    <source>
        <dbReference type="ARBA" id="ARBA00022722"/>
    </source>
</evidence>
<dbReference type="Proteomes" id="UP000694548">
    <property type="component" value="Chromosome sgr04"/>
</dbReference>
<keyword evidence="2" id="KW-0548">Nucleotidyltransferase</keyword>
<dbReference type="InterPro" id="IPR043502">
    <property type="entry name" value="DNA/RNA_pol_sf"/>
</dbReference>
<dbReference type="SUPFAM" id="SSF56672">
    <property type="entry name" value="DNA/RNA polymerases"/>
    <property type="match status" value="1"/>
</dbReference>
<evidence type="ECO:0000256" key="6">
    <source>
        <dbReference type="ARBA" id="ARBA00022918"/>
    </source>
</evidence>
<organism evidence="8 9">
    <name type="scientific">Nothobranchius furzeri</name>
    <name type="common">Turquoise killifish</name>
    <dbReference type="NCBI Taxonomy" id="105023"/>
    <lineage>
        <taxon>Eukaryota</taxon>
        <taxon>Metazoa</taxon>
        <taxon>Chordata</taxon>
        <taxon>Craniata</taxon>
        <taxon>Vertebrata</taxon>
        <taxon>Euteleostomi</taxon>
        <taxon>Actinopterygii</taxon>
        <taxon>Neopterygii</taxon>
        <taxon>Teleostei</taxon>
        <taxon>Neoteleostei</taxon>
        <taxon>Acanthomorphata</taxon>
        <taxon>Ovalentaria</taxon>
        <taxon>Atherinomorphae</taxon>
        <taxon>Cyprinodontiformes</taxon>
        <taxon>Nothobranchiidae</taxon>
        <taxon>Nothobranchius</taxon>
    </lineage>
</organism>
<evidence type="ECO:0000256" key="4">
    <source>
        <dbReference type="ARBA" id="ARBA00022759"/>
    </source>
</evidence>
<reference evidence="8" key="3">
    <citation type="submission" date="2025-09" db="UniProtKB">
        <authorList>
            <consortium name="Ensembl"/>
        </authorList>
    </citation>
    <scope>IDENTIFICATION</scope>
</reference>
<dbReference type="InterPro" id="IPR050951">
    <property type="entry name" value="Retrovirus_Pol_polyprotein"/>
</dbReference>
<keyword evidence="1" id="KW-0808">Transferase</keyword>
<evidence type="ECO:0000313" key="9">
    <source>
        <dbReference type="Proteomes" id="UP000694548"/>
    </source>
</evidence>
<dbReference type="InterPro" id="IPR043128">
    <property type="entry name" value="Rev_trsase/Diguanyl_cyclase"/>
</dbReference>
<sequence length="165" mass="18531">CWSQRHQNAKSVVKFLGHKISAHGIKADSDKAVLKTPEPQNVEDVRRLMGMVNYVGKFSPHLPRRETLISEAVPCGLGGVLMQRQPDGNFKQALYTSRSLTTAESRYAQIEKRPPLFPSDSGFPVTASQFVRRERRTWTQTRAALQCTADRNHDTLIGTDGARRV</sequence>
<keyword evidence="4" id="KW-0255">Endonuclease</keyword>
<keyword evidence="3" id="KW-0540">Nuclease</keyword>